<comment type="similarity">
    <text evidence="1">Belongs to the SURF1 family.</text>
</comment>
<evidence type="ECO:0000256" key="2">
    <source>
        <dbReference type="SAM" id="MobiDB-lite"/>
    </source>
</evidence>
<dbReference type="RefSeq" id="WP_162448936.1">
    <property type="nucleotide sequence ID" value="NZ_WLZY01000001.1"/>
</dbReference>
<dbReference type="Proteomes" id="UP000460435">
    <property type="component" value="Unassembled WGS sequence"/>
</dbReference>
<accession>A0A7K3LZ81</accession>
<dbReference type="AlphaFoldDB" id="A0A7K3LZ81"/>
<reference evidence="3 4" key="1">
    <citation type="submission" date="2019-11" db="EMBL/GenBank/DDBJ databases">
        <authorList>
            <person name="Li X.-J."/>
            <person name="Feng X.-M."/>
        </authorList>
    </citation>
    <scope>NUCLEOTIDE SEQUENCE [LARGE SCALE GENOMIC DNA]</scope>
    <source>
        <strain evidence="3 4">XMNu-373</strain>
    </source>
</reference>
<dbReference type="InterPro" id="IPR002994">
    <property type="entry name" value="Surf1/Shy1"/>
</dbReference>
<dbReference type="Pfam" id="PF02104">
    <property type="entry name" value="SURF1"/>
    <property type="match status" value="1"/>
</dbReference>
<proteinExistence type="inferred from homology"/>
<keyword evidence="1" id="KW-1003">Cell membrane</keyword>
<organism evidence="3 4">
    <name type="scientific">Phytoactinopolyspora mesophila</name>
    <dbReference type="NCBI Taxonomy" id="2650750"/>
    <lineage>
        <taxon>Bacteria</taxon>
        <taxon>Bacillati</taxon>
        <taxon>Actinomycetota</taxon>
        <taxon>Actinomycetes</taxon>
        <taxon>Jiangellales</taxon>
        <taxon>Jiangellaceae</taxon>
        <taxon>Phytoactinopolyspora</taxon>
    </lineage>
</organism>
<comment type="subcellular location">
    <subcellularLocation>
        <location evidence="1">Cell membrane</location>
        <topology evidence="1">Multi-pass membrane protein</topology>
    </subcellularLocation>
</comment>
<evidence type="ECO:0000313" key="3">
    <source>
        <dbReference type="EMBL" id="NDL56336.1"/>
    </source>
</evidence>
<feature type="transmembrane region" description="Helical" evidence="1">
    <location>
        <begin position="216"/>
        <end position="235"/>
    </location>
</feature>
<evidence type="ECO:0000256" key="1">
    <source>
        <dbReference type="RuleBase" id="RU363076"/>
    </source>
</evidence>
<keyword evidence="1" id="KW-1133">Transmembrane helix</keyword>
<dbReference type="CDD" id="cd06662">
    <property type="entry name" value="SURF1"/>
    <property type="match status" value="1"/>
</dbReference>
<feature type="region of interest" description="Disordered" evidence="2">
    <location>
        <begin position="240"/>
        <end position="292"/>
    </location>
</feature>
<dbReference type="GO" id="GO:0005886">
    <property type="term" value="C:plasma membrane"/>
    <property type="evidence" value="ECO:0007669"/>
    <property type="project" value="UniProtKB-SubCell"/>
</dbReference>
<gene>
    <name evidence="3" type="ORF">F7O44_04540</name>
</gene>
<comment type="caution">
    <text evidence="3">The sequence shown here is derived from an EMBL/GenBank/DDBJ whole genome shotgun (WGS) entry which is preliminary data.</text>
</comment>
<dbReference type="PROSITE" id="PS50895">
    <property type="entry name" value="SURF1"/>
    <property type="match status" value="1"/>
</dbReference>
<feature type="transmembrane region" description="Helical" evidence="1">
    <location>
        <begin position="12"/>
        <end position="32"/>
    </location>
</feature>
<protein>
    <recommendedName>
        <fullName evidence="1">SURF1-like protein</fullName>
    </recommendedName>
</protein>
<dbReference type="EMBL" id="WLZY01000001">
    <property type="protein sequence ID" value="NDL56336.1"/>
    <property type="molecule type" value="Genomic_DNA"/>
</dbReference>
<sequence>MLRFLITPRWLALHAVFLLALAFCLVAGWWQYGVYQDSQARHNDREATPVPVSELVHPGEAVGEAADRAVVAEGTYLTDHRRFVPGRIHEGVLGWFVLLPLETNDGSVIPVVQGWVAEREDAQTPPATPVRVTGHLLPAEVPEHATVRSDQVLDDEELAYIAPESIEADTGLSAATSIHGYLVLASEDPSTAGIARLNIQEVAPIREVNPWQNLSYWAQWWVFGLAALVFWGSAIRSGIRSRRDTGSEGPGAEMPDRPGDGGPGDAELASATGLDTERHARISAPGPRRVPS</sequence>
<evidence type="ECO:0000313" key="4">
    <source>
        <dbReference type="Proteomes" id="UP000460435"/>
    </source>
</evidence>
<keyword evidence="1" id="KW-0472">Membrane</keyword>
<keyword evidence="1" id="KW-0812">Transmembrane</keyword>
<name>A0A7K3LZ81_9ACTN</name>
<keyword evidence="4" id="KW-1185">Reference proteome</keyword>